<accession>A0A915C843</accession>
<evidence type="ECO:0000313" key="2">
    <source>
        <dbReference type="WBParaSite" id="PgR100X_g024_t01"/>
    </source>
</evidence>
<dbReference type="Proteomes" id="UP000887569">
    <property type="component" value="Unplaced"/>
</dbReference>
<dbReference type="PANTHER" id="PTHR13052:SF3">
    <property type="entry name" value="NUCLEAR FACTOR RELATED TO KAPPA-B-BINDING PROTEIN"/>
    <property type="match status" value="1"/>
</dbReference>
<dbReference type="GO" id="GO:0002020">
    <property type="term" value="F:protease binding"/>
    <property type="evidence" value="ECO:0007669"/>
    <property type="project" value="TreeGrafter"/>
</dbReference>
<dbReference type="CDD" id="cd21865">
    <property type="entry name" value="DEUBAD_NFRKB"/>
    <property type="match status" value="1"/>
</dbReference>
<organism evidence="1 2">
    <name type="scientific">Parascaris univalens</name>
    <name type="common">Nematode worm</name>
    <dbReference type="NCBI Taxonomy" id="6257"/>
    <lineage>
        <taxon>Eukaryota</taxon>
        <taxon>Metazoa</taxon>
        <taxon>Ecdysozoa</taxon>
        <taxon>Nematoda</taxon>
        <taxon>Chromadorea</taxon>
        <taxon>Rhabditida</taxon>
        <taxon>Spirurina</taxon>
        <taxon>Ascaridomorpha</taxon>
        <taxon>Ascaridoidea</taxon>
        <taxon>Ascarididae</taxon>
        <taxon>Parascaris</taxon>
    </lineage>
</organism>
<proteinExistence type="predicted"/>
<name>A0A915C843_PARUN</name>
<dbReference type="PANTHER" id="PTHR13052">
    <property type="entry name" value="NFRKB-RELATED"/>
    <property type="match status" value="1"/>
</dbReference>
<keyword evidence="1" id="KW-1185">Reference proteome</keyword>
<sequence>MSSFLTETEQCPMASCSNSAPNVVCTGGNVPKQFVRTRAYYQPPSAVPSSNTKQFSRLCLGGEIVQVPSAIVQQEGLFRAVVTKEAFRSLSVEAQTYLKRFLPKYEGAEKEEERILDAVFTADPNFYFGNPLGKVHSKIRCGWFNPERPSDQVQLRDNRRVLYDHYIRYYHISLLKKLLVSRRKLLEHFANLGGNEEPTYSAPDPALVRKRNTTARLKARAEYRTRLMIEDVKKKVDETGFSSDEEVVDEPSPSKIPLTAAGRSTLYSPNFVDLDLHQPIYMNDVKDMLKEYQRLKELEPDSPSLDITEIAVEDVYERAGLACIAEKNLPAEISEAMKQPLKPTK</sequence>
<dbReference type="GO" id="GO:0031011">
    <property type="term" value="C:Ino80 complex"/>
    <property type="evidence" value="ECO:0007669"/>
    <property type="project" value="InterPro"/>
</dbReference>
<dbReference type="AlphaFoldDB" id="A0A915C843"/>
<dbReference type="WBParaSite" id="PgR100X_g024_t01">
    <property type="protein sequence ID" value="PgR100X_g024_t01"/>
    <property type="gene ID" value="PgR100X_g024"/>
</dbReference>
<reference evidence="2" key="1">
    <citation type="submission" date="2022-11" db="UniProtKB">
        <authorList>
            <consortium name="WormBaseParasite"/>
        </authorList>
    </citation>
    <scope>IDENTIFICATION</scope>
</reference>
<evidence type="ECO:0000313" key="1">
    <source>
        <dbReference type="Proteomes" id="UP000887569"/>
    </source>
</evidence>
<protein>
    <submittedName>
        <fullName evidence="2">Nuclear factor related to kappa-B-binding protein</fullName>
    </submittedName>
</protein>
<dbReference type="InterPro" id="IPR024867">
    <property type="entry name" value="NFRKB"/>
</dbReference>